<comment type="similarity">
    <text evidence="7">Belongs to the binding-protein-dependent transport system permease family.</text>
</comment>
<keyword evidence="2 7" id="KW-0813">Transport</keyword>
<comment type="subcellular location">
    <subcellularLocation>
        <location evidence="1 7">Cell membrane</location>
        <topology evidence="1 7">Multi-pass membrane protein</topology>
    </subcellularLocation>
</comment>
<feature type="domain" description="ABC transmembrane type-1" evidence="8">
    <location>
        <begin position="77"/>
        <end position="260"/>
    </location>
</feature>
<dbReference type="GO" id="GO:0005886">
    <property type="term" value="C:plasma membrane"/>
    <property type="evidence" value="ECO:0007669"/>
    <property type="project" value="UniProtKB-SubCell"/>
</dbReference>
<organism evidence="9 10">
    <name type="scientific">Halosolutus amylolyticus</name>
    <dbReference type="NCBI Taxonomy" id="2932267"/>
    <lineage>
        <taxon>Archaea</taxon>
        <taxon>Methanobacteriati</taxon>
        <taxon>Methanobacteriota</taxon>
        <taxon>Stenosarchaea group</taxon>
        <taxon>Halobacteria</taxon>
        <taxon>Halobacteriales</taxon>
        <taxon>Natrialbaceae</taxon>
        <taxon>Halosolutus</taxon>
    </lineage>
</organism>
<feature type="transmembrane region" description="Helical" evidence="7">
    <location>
        <begin position="114"/>
        <end position="139"/>
    </location>
</feature>
<evidence type="ECO:0000313" key="9">
    <source>
        <dbReference type="EMBL" id="MFC4541135.1"/>
    </source>
</evidence>
<feature type="transmembrane region" description="Helical" evidence="7">
    <location>
        <begin position="187"/>
        <end position="205"/>
    </location>
</feature>
<evidence type="ECO:0000313" key="10">
    <source>
        <dbReference type="Proteomes" id="UP001595898"/>
    </source>
</evidence>
<name>A0ABD5PKS2_9EURY</name>
<gene>
    <name evidence="9" type="primary">phnE</name>
    <name evidence="9" type="ORF">ACFO5R_04235</name>
</gene>
<proteinExistence type="inferred from homology"/>
<dbReference type="RefSeq" id="WP_250139278.1">
    <property type="nucleotide sequence ID" value="NZ_JALIQP010000001.1"/>
</dbReference>
<evidence type="ECO:0000256" key="7">
    <source>
        <dbReference type="RuleBase" id="RU363032"/>
    </source>
</evidence>
<keyword evidence="10" id="KW-1185">Reference proteome</keyword>
<feature type="transmembrane region" description="Helical" evidence="7">
    <location>
        <begin position="20"/>
        <end position="37"/>
    </location>
</feature>
<feature type="transmembrane region" description="Helical" evidence="7">
    <location>
        <begin position="237"/>
        <end position="263"/>
    </location>
</feature>
<dbReference type="PANTHER" id="PTHR30043">
    <property type="entry name" value="PHOSPHONATES TRANSPORT SYSTEM PERMEASE PROTEIN"/>
    <property type="match status" value="1"/>
</dbReference>
<comment type="caution">
    <text evidence="9">The sequence shown here is derived from an EMBL/GenBank/DDBJ whole genome shotgun (WGS) entry which is preliminary data.</text>
</comment>
<dbReference type="PROSITE" id="PS50928">
    <property type="entry name" value="ABC_TM1"/>
    <property type="match status" value="1"/>
</dbReference>
<dbReference type="EMBL" id="JBHSFA010000002">
    <property type="protein sequence ID" value="MFC4541135.1"/>
    <property type="molecule type" value="Genomic_DNA"/>
</dbReference>
<dbReference type="InterPro" id="IPR005769">
    <property type="entry name" value="PhnE/PtxC"/>
</dbReference>
<dbReference type="InterPro" id="IPR035906">
    <property type="entry name" value="MetI-like_sf"/>
</dbReference>
<dbReference type="InterPro" id="IPR000515">
    <property type="entry name" value="MetI-like"/>
</dbReference>
<dbReference type="Gene3D" id="1.10.3720.10">
    <property type="entry name" value="MetI-like"/>
    <property type="match status" value="1"/>
</dbReference>
<dbReference type="PANTHER" id="PTHR30043:SF1">
    <property type="entry name" value="ABC TRANSPORT SYSTEM PERMEASE PROTEIN P69"/>
    <property type="match status" value="1"/>
</dbReference>
<reference evidence="9 10" key="1">
    <citation type="journal article" date="2019" name="Int. J. Syst. Evol. Microbiol.">
        <title>The Global Catalogue of Microorganisms (GCM) 10K type strain sequencing project: providing services to taxonomists for standard genome sequencing and annotation.</title>
        <authorList>
            <consortium name="The Broad Institute Genomics Platform"/>
            <consortium name="The Broad Institute Genome Sequencing Center for Infectious Disease"/>
            <person name="Wu L."/>
            <person name="Ma J."/>
        </authorList>
    </citation>
    <scope>NUCLEOTIDE SEQUENCE [LARGE SCALE GENOMIC DNA]</scope>
    <source>
        <strain evidence="9 10">WLHS5</strain>
    </source>
</reference>
<evidence type="ECO:0000256" key="1">
    <source>
        <dbReference type="ARBA" id="ARBA00004651"/>
    </source>
</evidence>
<evidence type="ECO:0000256" key="6">
    <source>
        <dbReference type="ARBA" id="ARBA00023136"/>
    </source>
</evidence>
<evidence type="ECO:0000259" key="8">
    <source>
        <dbReference type="PROSITE" id="PS50928"/>
    </source>
</evidence>
<dbReference type="AlphaFoldDB" id="A0ABD5PKS2"/>
<dbReference type="Proteomes" id="UP001595898">
    <property type="component" value="Unassembled WGS sequence"/>
</dbReference>
<evidence type="ECO:0000256" key="3">
    <source>
        <dbReference type="ARBA" id="ARBA00022475"/>
    </source>
</evidence>
<feature type="transmembrane region" description="Helical" evidence="7">
    <location>
        <begin position="212"/>
        <end position="231"/>
    </location>
</feature>
<dbReference type="Pfam" id="PF00528">
    <property type="entry name" value="BPD_transp_1"/>
    <property type="match status" value="1"/>
</dbReference>
<dbReference type="SUPFAM" id="SSF161098">
    <property type="entry name" value="MetI-like"/>
    <property type="match status" value="1"/>
</dbReference>
<accession>A0ABD5PKS2</accession>
<evidence type="ECO:0000256" key="4">
    <source>
        <dbReference type="ARBA" id="ARBA00022692"/>
    </source>
</evidence>
<dbReference type="NCBIfam" id="TIGR01097">
    <property type="entry name" value="PhnE"/>
    <property type="match status" value="1"/>
</dbReference>
<keyword evidence="6 7" id="KW-0472">Membrane</keyword>
<keyword evidence="4 7" id="KW-0812">Transmembrane</keyword>
<keyword evidence="3" id="KW-1003">Cell membrane</keyword>
<evidence type="ECO:0000256" key="2">
    <source>
        <dbReference type="ARBA" id="ARBA00022448"/>
    </source>
</evidence>
<feature type="transmembrane region" description="Helical" evidence="7">
    <location>
        <begin position="81"/>
        <end position="102"/>
    </location>
</feature>
<dbReference type="CDD" id="cd06261">
    <property type="entry name" value="TM_PBP2"/>
    <property type="match status" value="1"/>
</dbReference>
<evidence type="ECO:0000256" key="5">
    <source>
        <dbReference type="ARBA" id="ARBA00022989"/>
    </source>
</evidence>
<sequence>MASATRTWSRYEGRARAVRIGFALVAVVTVIGSWAWLAETSNMSLQYVSTAPEQLADLFGRMYPPDWAYLPNAVAPLAETIRIAVVGTIAAVIMAAPVAYITAENTTPNKATFLLGKLIVTVSRSVHVIIWALLFVIMFGPGALAGTVATAVRSIGFVGKLLGEEIEEIDFGQVEGIRATGASPLKLLLYGIIPQIKPALVGISVYRWDINVRAATILGFVGAGGIGVQLFEAIDSFAWRTVSALLVAILGIVLVSEGISAYARKKVR</sequence>
<protein>
    <submittedName>
        <fullName evidence="9">Phosphonate ABC transporter, permease protein PhnE</fullName>
    </submittedName>
</protein>
<keyword evidence="5 7" id="KW-1133">Transmembrane helix</keyword>